<evidence type="ECO:0000256" key="2">
    <source>
        <dbReference type="SAM" id="SignalP"/>
    </source>
</evidence>
<name>A0ABT1ZH16_9MICO</name>
<protein>
    <submittedName>
        <fullName evidence="4">ABC transporter substrate-binding protein</fullName>
    </submittedName>
</protein>
<dbReference type="InterPro" id="IPR002491">
    <property type="entry name" value="ABC_transptr_periplasmic_BD"/>
</dbReference>
<feature type="signal peptide" evidence="2">
    <location>
        <begin position="1"/>
        <end position="22"/>
    </location>
</feature>
<organism evidence="4 5">
    <name type="scientific">Protaetiibacter mangrovi</name>
    <dbReference type="NCBI Taxonomy" id="2970926"/>
    <lineage>
        <taxon>Bacteria</taxon>
        <taxon>Bacillati</taxon>
        <taxon>Actinomycetota</taxon>
        <taxon>Actinomycetes</taxon>
        <taxon>Micrococcales</taxon>
        <taxon>Microbacteriaceae</taxon>
        <taxon>Protaetiibacter</taxon>
    </lineage>
</organism>
<evidence type="ECO:0000256" key="1">
    <source>
        <dbReference type="ARBA" id="ARBA00008814"/>
    </source>
</evidence>
<accession>A0ABT1ZH16</accession>
<dbReference type="RefSeq" id="WP_258799076.1">
    <property type="nucleotide sequence ID" value="NZ_JANTHX010000007.1"/>
</dbReference>
<feature type="domain" description="Fe/B12 periplasmic-binding" evidence="3">
    <location>
        <begin position="100"/>
        <end position="366"/>
    </location>
</feature>
<gene>
    <name evidence="4" type="ORF">NUH29_10545</name>
</gene>
<dbReference type="Gene3D" id="3.40.50.1980">
    <property type="entry name" value="Nitrogenase molybdenum iron protein domain"/>
    <property type="match status" value="2"/>
</dbReference>
<evidence type="ECO:0000313" key="4">
    <source>
        <dbReference type="EMBL" id="MCS0499985.1"/>
    </source>
</evidence>
<keyword evidence="2" id="KW-0732">Signal</keyword>
<dbReference type="Proteomes" id="UP001205337">
    <property type="component" value="Unassembled WGS sequence"/>
</dbReference>
<reference evidence="4 5" key="1">
    <citation type="submission" date="2022-08" db="EMBL/GenBank/DDBJ databases">
        <authorList>
            <person name="Li F."/>
        </authorList>
    </citation>
    <scope>NUCLEOTIDE SEQUENCE [LARGE SCALE GENOMIC DNA]</scope>
    <source>
        <strain evidence="4 5">10F1B-8-1</strain>
    </source>
</reference>
<dbReference type="EMBL" id="JANTHX010000007">
    <property type="protein sequence ID" value="MCS0499985.1"/>
    <property type="molecule type" value="Genomic_DNA"/>
</dbReference>
<dbReference type="SUPFAM" id="SSF53807">
    <property type="entry name" value="Helical backbone' metal receptor"/>
    <property type="match status" value="1"/>
</dbReference>
<evidence type="ECO:0000259" key="3">
    <source>
        <dbReference type="PROSITE" id="PS50983"/>
    </source>
</evidence>
<comment type="similarity">
    <text evidence="1">Belongs to the bacterial solute-binding protein 8 family.</text>
</comment>
<dbReference type="PROSITE" id="PS50983">
    <property type="entry name" value="FE_B12_PBP"/>
    <property type="match status" value="1"/>
</dbReference>
<feature type="chain" id="PRO_5045995907" evidence="2">
    <location>
        <begin position="23"/>
        <end position="366"/>
    </location>
</feature>
<dbReference type="Pfam" id="PF01497">
    <property type="entry name" value="Peripla_BP_2"/>
    <property type="match status" value="1"/>
</dbReference>
<dbReference type="PROSITE" id="PS51257">
    <property type="entry name" value="PROKAR_LIPOPROTEIN"/>
    <property type="match status" value="1"/>
</dbReference>
<sequence>MTRALRACLAAVATLALLVGCAAPGASDPVTPSTGIADDRPLAELDLYPDPRTVEGPSTAVVADAEITPIADDPVQTLPATVVSHDPGGDREVRVTDTSRVLALDLAGSLAATVWGLGLGDSLVGRDMSTTFPGTEDLPVVTSGAHAVNAESVLALRPTLVLTDGTIGPRDVLEQLRASGVTVVFLANEPSFDGAAQLARDVAAALGVGELGERLADRITAEVDDTIAQIAQIAPASDDAKLRVMFLYLRGGSGIYYLFGEESGASRLITALGARDLASELGWSGEVPMTDEAMIAADPDLILVMTDGLASAGGVDGLLAAKPAIGLTTAGEHRRFVDMADGVVLSFGPRSAAVLDALARSLYAAP</sequence>
<evidence type="ECO:0000313" key="5">
    <source>
        <dbReference type="Proteomes" id="UP001205337"/>
    </source>
</evidence>
<dbReference type="InterPro" id="IPR050902">
    <property type="entry name" value="ABC_Transporter_SBP"/>
</dbReference>
<proteinExistence type="inferred from homology"/>
<keyword evidence="5" id="KW-1185">Reference proteome</keyword>
<comment type="caution">
    <text evidence="4">The sequence shown here is derived from an EMBL/GenBank/DDBJ whole genome shotgun (WGS) entry which is preliminary data.</text>
</comment>
<dbReference type="PANTHER" id="PTHR30535:SF4">
    <property type="entry name" value="HEMIN-BINDING PERIPLASMIC PROTEIN HMUT"/>
    <property type="match status" value="1"/>
</dbReference>
<dbReference type="PANTHER" id="PTHR30535">
    <property type="entry name" value="VITAMIN B12-BINDING PROTEIN"/>
    <property type="match status" value="1"/>
</dbReference>